<keyword evidence="9" id="KW-0464">Manganese</keyword>
<dbReference type="GO" id="GO:0046872">
    <property type="term" value="F:metal ion binding"/>
    <property type="evidence" value="ECO:0007669"/>
    <property type="project" value="UniProtKB-KW"/>
</dbReference>
<dbReference type="InterPro" id="IPR011761">
    <property type="entry name" value="ATP-grasp"/>
</dbReference>
<keyword evidence="13" id="KW-1185">Reference proteome</keyword>
<proteinExistence type="inferred from homology"/>
<dbReference type="NCBIfam" id="NF003573">
    <property type="entry name" value="PRK05246.1"/>
    <property type="match status" value="1"/>
</dbReference>
<evidence type="ECO:0000256" key="2">
    <source>
        <dbReference type="ARBA" id="ARBA00001946"/>
    </source>
</evidence>
<dbReference type="EMBL" id="JANUCT010000007">
    <property type="protein sequence ID" value="MCS3903235.1"/>
    <property type="molecule type" value="Genomic_DNA"/>
</dbReference>
<keyword evidence="5" id="KW-0479">Metal-binding</keyword>
<evidence type="ECO:0000256" key="7">
    <source>
        <dbReference type="ARBA" id="ARBA00022840"/>
    </source>
</evidence>
<dbReference type="Proteomes" id="UP001204445">
    <property type="component" value="Unassembled WGS sequence"/>
</dbReference>
<dbReference type="EC" id="6.3.2.3" evidence="10"/>
<evidence type="ECO:0000259" key="11">
    <source>
        <dbReference type="PROSITE" id="PS50975"/>
    </source>
</evidence>
<dbReference type="Pfam" id="PF02955">
    <property type="entry name" value="GSH-S_ATP"/>
    <property type="match status" value="1"/>
</dbReference>
<evidence type="ECO:0000313" key="12">
    <source>
        <dbReference type="EMBL" id="MCS3903235.1"/>
    </source>
</evidence>
<keyword evidence="7 10" id="KW-0067">ATP-binding</keyword>
<dbReference type="Gene3D" id="3.30.470.20">
    <property type="entry name" value="ATP-grasp fold, B domain"/>
    <property type="match status" value="1"/>
</dbReference>
<keyword evidence="8" id="KW-0460">Magnesium</keyword>
<gene>
    <name evidence="10" type="primary">gshB</name>
    <name evidence="12" type="ORF">J2T55_001255</name>
</gene>
<dbReference type="HAMAP" id="MF_00162">
    <property type="entry name" value="GSH_S"/>
    <property type="match status" value="1"/>
</dbReference>
<dbReference type="AlphaFoldDB" id="A0AAE3L186"/>
<evidence type="ECO:0000256" key="6">
    <source>
        <dbReference type="ARBA" id="ARBA00022741"/>
    </source>
</evidence>
<dbReference type="PROSITE" id="PS50975">
    <property type="entry name" value="ATP_GRASP"/>
    <property type="match status" value="1"/>
</dbReference>
<comment type="caution">
    <text evidence="12">The sequence shown here is derived from an EMBL/GenBank/DDBJ whole genome shotgun (WGS) entry which is preliminary data.</text>
</comment>
<evidence type="ECO:0000313" key="13">
    <source>
        <dbReference type="Proteomes" id="UP001204445"/>
    </source>
</evidence>
<protein>
    <recommendedName>
        <fullName evidence="10">Glutathione synthetase</fullName>
        <ecNumber evidence="10">6.3.2.3</ecNumber>
    </recommendedName>
    <alternativeName>
        <fullName evidence="10">GSH synthetase</fullName>
        <shortName evidence="10">GSH-S</shortName>
        <shortName evidence="10">GSHase</shortName>
    </alternativeName>
    <alternativeName>
        <fullName evidence="10">Glutathione synthase</fullName>
    </alternativeName>
</protein>
<comment type="catalytic activity">
    <reaction evidence="10">
        <text>gamma-L-glutamyl-L-cysteine + glycine + ATP = glutathione + ADP + phosphate + H(+)</text>
        <dbReference type="Rhea" id="RHEA:13557"/>
        <dbReference type="ChEBI" id="CHEBI:15378"/>
        <dbReference type="ChEBI" id="CHEBI:30616"/>
        <dbReference type="ChEBI" id="CHEBI:43474"/>
        <dbReference type="ChEBI" id="CHEBI:57305"/>
        <dbReference type="ChEBI" id="CHEBI:57925"/>
        <dbReference type="ChEBI" id="CHEBI:58173"/>
        <dbReference type="ChEBI" id="CHEBI:456216"/>
        <dbReference type="EC" id="6.3.2.3"/>
    </reaction>
</comment>
<evidence type="ECO:0000256" key="9">
    <source>
        <dbReference type="ARBA" id="ARBA00023211"/>
    </source>
</evidence>
<dbReference type="FunFam" id="3.40.50.20:FF:000009">
    <property type="entry name" value="Glutathione synthetase"/>
    <property type="match status" value="1"/>
</dbReference>
<dbReference type="InterPro" id="IPR006284">
    <property type="entry name" value="Glut_synth_pro"/>
</dbReference>
<comment type="pathway">
    <text evidence="10">Sulfur metabolism; glutathione biosynthesis; glutathione from L-cysteine and L-glutamate: step 2/2.</text>
</comment>
<dbReference type="InterPro" id="IPR004218">
    <property type="entry name" value="GSHS_ATP-bd"/>
</dbReference>
<dbReference type="NCBIfam" id="TIGR01380">
    <property type="entry name" value="glut_syn"/>
    <property type="match status" value="1"/>
</dbReference>
<comment type="cofactor">
    <cofactor evidence="2">
        <name>Mg(2+)</name>
        <dbReference type="ChEBI" id="CHEBI:18420"/>
    </cofactor>
</comment>
<keyword evidence="6 10" id="KW-0547">Nucleotide-binding</keyword>
<accession>A0AAE3L186</accession>
<evidence type="ECO:0000256" key="3">
    <source>
        <dbReference type="ARBA" id="ARBA00022598"/>
    </source>
</evidence>
<dbReference type="InterPro" id="IPR004215">
    <property type="entry name" value="GSHS_N"/>
</dbReference>
<evidence type="ECO:0000256" key="4">
    <source>
        <dbReference type="ARBA" id="ARBA00022684"/>
    </source>
</evidence>
<organism evidence="12 13">
    <name type="scientific">Methylohalomonas lacus</name>
    <dbReference type="NCBI Taxonomy" id="398773"/>
    <lineage>
        <taxon>Bacteria</taxon>
        <taxon>Pseudomonadati</taxon>
        <taxon>Pseudomonadota</taxon>
        <taxon>Gammaproteobacteria</taxon>
        <taxon>Methylohalomonadales</taxon>
        <taxon>Methylohalomonadaceae</taxon>
        <taxon>Methylohalomonas</taxon>
    </lineage>
</organism>
<name>A0AAE3L186_9GAMM</name>
<dbReference type="InterPro" id="IPR016185">
    <property type="entry name" value="PreATP-grasp_dom_sf"/>
</dbReference>
<evidence type="ECO:0000256" key="8">
    <source>
        <dbReference type="ARBA" id="ARBA00022842"/>
    </source>
</evidence>
<dbReference type="SUPFAM" id="SSF56059">
    <property type="entry name" value="Glutathione synthetase ATP-binding domain-like"/>
    <property type="match status" value="1"/>
</dbReference>
<feature type="domain" description="ATP-grasp" evidence="11">
    <location>
        <begin position="124"/>
        <end position="309"/>
    </location>
</feature>
<dbReference type="FunFam" id="3.30.1490.20:FF:000009">
    <property type="entry name" value="Glutathione synthetase"/>
    <property type="match status" value="1"/>
</dbReference>
<dbReference type="SUPFAM" id="SSF52440">
    <property type="entry name" value="PreATP-grasp domain"/>
    <property type="match status" value="1"/>
</dbReference>
<evidence type="ECO:0000256" key="5">
    <source>
        <dbReference type="ARBA" id="ARBA00022723"/>
    </source>
</evidence>
<reference evidence="12" key="1">
    <citation type="submission" date="2022-08" db="EMBL/GenBank/DDBJ databases">
        <title>Genomic Encyclopedia of Type Strains, Phase III (KMG-III): the genomes of soil and plant-associated and newly described type strains.</title>
        <authorList>
            <person name="Whitman W."/>
        </authorList>
    </citation>
    <scope>NUCLEOTIDE SEQUENCE</scope>
    <source>
        <strain evidence="12">HMT 1</strain>
    </source>
</reference>
<sequence>MKLGIVMDPIGGIKPAKDSSFAMLLAAQARGWEIHYMELADLYLLDGTACASSRPVRVDDNTHDWYQLGAAQTIELRALDILLMRKDPPFDSQYQLASYILEQAERDGLLVVNRPRGLRDANEKLFTLHVPQCVPPTLVTQDAQRIRAFLDQHRDIIVKPPDGMGGHAVFRLQSGDANTGVIIETVTARGTRYAIAQTYLPAIREGDKRILVIDGEPVPYALARLASGGEARANLAAGGSSRGVELSTSDRWICDQVRPLLKEHGIYFAGLDVIGDRLTEINVTSPTCIRELDQYYDLDIAGQLLDRLQALRNS</sequence>
<comment type="similarity">
    <text evidence="10">Belongs to the prokaryotic GSH synthase family.</text>
</comment>
<dbReference type="Gene3D" id="3.40.50.20">
    <property type="match status" value="1"/>
</dbReference>
<dbReference type="RefSeq" id="WP_259054862.1">
    <property type="nucleotide sequence ID" value="NZ_JANUCT010000007.1"/>
</dbReference>
<dbReference type="PANTHER" id="PTHR21621:SF4">
    <property type="entry name" value="GLUTATHIONE SYNTHETASE"/>
    <property type="match status" value="1"/>
</dbReference>
<dbReference type="PANTHER" id="PTHR21621">
    <property type="entry name" value="RIBOSOMAL PROTEIN S6 MODIFICATION PROTEIN"/>
    <property type="match status" value="1"/>
</dbReference>
<dbReference type="InterPro" id="IPR013815">
    <property type="entry name" value="ATP_grasp_subdomain_1"/>
</dbReference>
<dbReference type="Pfam" id="PF02951">
    <property type="entry name" value="GSH-S_N"/>
    <property type="match status" value="1"/>
</dbReference>
<keyword evidence="4 10" id="KW-0317">Glutathione biosynthesis</keyword>
<dbReference type="Gene3D" id="3.30.1490.20">
    <property type="entry name" value="ATP-grasp fold, A domain"/>
    <property type="match status" value="1"/>
</dbReference>
<dbReference type="GO" id="GO:0005524">
    <property type="term" value="F:ATP binding"/>
    <property type="evidence" value="ECO:0007669"/>
    <property type="project" value="UniProtKB-UniRule"/>
</dbReference>
<evidence type="ECO:0000256" key="10">
    <source>
        <dbReference type="HAMAP-Rule" id="MF_00162"/>
    </source>
</evidence>
<evidence type="ECO:0000256" key="1">
    <source>
        <dbReference type="ARBA" id="ARBA00001936"/>
    </source>
</evidence>
<dbReference type="GO" id="GO:0004363">
    <property type="term" value="F:glutathione synthase activity"/>
    <property type="evidence" value="ECO:0007669"/>
    <property type="project" value="UniProtKB-UniRule"/>
</dbReference>
<comment type="cofactor">
    <cofactor evidence="1">
        <name>Mn(2+)</name>
        <dbReference type="ChEBI" id="CHEBI:29035"/>
    </cofactor>
</comment>
<keyword evidence="3 10" id="KW-0436">Ligase</keyword>
<dbReference type="GO" id="GO:0005737">
    <property type="term" value="C:cytoplasm"/>
    <property type="evidence" value="ECO:0007669"/>
    <property type="project" value="TreeGrafter"/>
</dbReference>